<evidence type="ECO:0000313" key="14">
    <source>
        <dbReference type="EMBL" id="PJC94752.1"/>
    </source>
</evidence>
<organism evidence="14 15">
    <name type="scientific">Aeromonas lusitana</name>
    <dbReference type="NCBI Taxonomy" id="931529"/>
    <lineage>
        <taxon>Bacteria</taxon>
        <taxon>Pseudomonadati</taxon>
        <taxon>Pseudomonadota</taxon>
        <taxon>Gammaproteobacteria</taxon>
        <taxon>Aeromonadales</taxon>
        <taxon>Aeromonadaceae</taxon>
        <taxon>Aeromonas</taxon>
    </lineage>
</organism>
<comment type="subunit">
    <text evidence="6 12">Homodimer.</text>
</comment>
<evidence type="ECO:0000256" key="5">
    <source>
        <dbReference type="ARBA" id="ARBA00008391"/>
    </source>
</evidence>
<evidence type="ECO:0000256" key="9">
    <source>
        <dbReference type="ARBA" id="ARBA00022676"/>
    </source>
</evidence>
<dbReference type="GO" id="GO:0003999">
    <property type="term" value="F:adenine phosphoribosyltransferase activity"/>
    <property type="evidence" value="ECO:0007669"/>
    <property type="project" value="UniProtKB-UniRule"/>
</dbReference>
<evidence type="ECO:0000256" key="3">
    <source>
        <dbReference type="ARBA" id="ARBA00004496"/>
    </source>
</evidence>
<evidence type="ECO:0000259" key="13">
    <source>
        <dbReference type="Pfam" id="PF00156"/>
    </source>
</evidence>
<dbReference type="SUPFAM" id="SSF53271">
    <property type="entry name" value="PRTase-like"/>
    <property type="match status" value="1"/>
</dbReference>
<evidence type="ECO:0000256" key="8">
    <source>
        <dbReference type="ARBA" id="ARBA00022490"/>
    </source>
</evidence>
<feature type="domain" description="Phosphoribosyltransferase" evidence="13">
    <location>
        <begin position="67"/>
        <end position="189"/>
    </location>
</feature>
<dbReference type="InterPro" id="IPR005764">
    <property type="entry name" value="Ade_phspho_trans"/>
</dbReference>
<proteinExistence type="inferred from homology"/>
<accession>A0A2M8HDX1</accession>
<comment type="pathway">
    <text evidence="4 12">Purine metabolism; AMP biosynthesis via salvage pathway; AMP from adenine: step 1/1.</text>
</comment>
<dbReference type="NCBIfam" id="NF002634">
    <property type="entry name" value="PRK02304.1-3"/>
    <property type="match status" value="1"/>
</dbReference>
<dbReference type="CDD" id="cd06223">
    <property type="entry name" value="PRTases_typeI"/>
    <property type="match status" value="1"/>
</dbReference>
<dbReference type="Gene3D" id="3.40.50.2020">
    <property type="match status" value="1"/>
</dbReference>
<dbReference type="InterPro" id="IPR000836">
    <property type="entry name" value="PRTase_dom"/>
</dbReference>
<dbReference type="GO" id="GO:0006166">
    <property type="term" value="P:purine ribonucleoside salvage"/>
    <property type="evidence" value="ECO:0007669"/>
    <property type="project" value="UniProtKB-UniRule"/>
</dbReference>
<dbReference type="EC" id="2.4.2.7" evidence="7 12"/>
<evidence type="ECO:0000256" key="10">
    <source>
        <dbReference type="ARBA" id="ARBA00022679"/>
    </source>
</evidence>
<dbReference type="Proteomes" id="UP000232060">
    <property type="component" value="Unassembled WGS sequence"/>
</dbReference>
<reference evidence="14 15" key="1">
    <citation type="submission" date="2017-11" db="EMBL/GenBank/DDBJ databases">
        <title>Draft genome sequence of environmental isolate Aeromonas lusitania sp. nov. MDC 2473.</title>
        <authorList>
            <person name="Colston S.M."/>
            <person name="Navarro A."/>
            <person name="Martinez-Murcia A.J."/>
            <person name="Graf J."/>
        </authorList>
    </citation>
    <scope>NUCLEOTIDE SEQUENCE [LARGE SCALE GENOMIC DNA]</scope>
    <source>
        <strain evidence="14 15">MDC 2473</strain>
    </source>
</reference>
<dbReference type="OrthoDB" id="9803963at2"/>
<dbReference type="GO" id="GO:0005829">
    <property type="term" value="C:cytosol"/>
    <property type="evidence" value="ECO:0007669"/>
    <property type="project" value="TreeGrafter"/>
</dbReference>
<name>A0A2M8HDX1_9GAMM</name>
<comment type="function">
    <text evidence="2 12">Catalyzes a salvage reaction resulting in the formation of AMP, that is energically less costly than de novo synthesis.</text>
</comment>
<dbReference type="GO" id="GO:0044209">
    <property type="term" value="P:AMP salvage"/>
    <property type="evidence" value="ECO:0007669"/>
    <property type="project" value="UniProtKB-UniRule"/>
</dbReference>
<comment type="caution">
    <text evidence="14">The sequence shown here is derived from an EMBL/GenBank/DDBJ whole genome shotgun (WGS) entry which is preliminary data.</text>
</comment>
<dbReference type="NCBIfam" id="NF002632">
    <property type="entry name" value="PRK02304.1-1"/>
    <property type="match status" value="1"/>
</dbReference>
<dbReference type="InterPro" id="IPR050120">
    <property type="entry name" value="Adenine_PRTase"/>
</dbReference>
<dbReference type="Pfam" id="PF00156">
    <property type="entry name" value="Pribosyltran"/>
    <property type="match status" value="1"/>
</dbReference>
<evidence type="ECO:0000256" key="2">
    <source>
        <dbReference type="ARBA" id="ARBA00003968"/>
    </source>
</evidence>
<dbReference type="GO" id="GO:0006168">
    <property type="term" value="P:adenine salvage"/>
    <property type="evidence" value="ECO:0007669"/>
    <property type="project" value="InterPro"/>
</dbReference>
<comment type="similarity">
    <text evidence="5 12">Belongs to the purine/pyrimidine phosphoribosyltransferase family.</text>
</comment>
<keyword evidence="9 12" id="KW-0328">Glycosyltransferase</keyword>
<dbReference type="InterPro" id="IPR029057">
    <property type="entry name" value="PRTase-like"/>
</dbReference>
<evidence type="ECO:0000256" key="6">
    <source>
        <dbReference type="ARBA" id="ARBA00011738"/>
    </source>
</evidence>
<dbReference type="NCBIfam" id="TIGR01090">
    <property type="entry name" value="apt"/>
    <property type="match status" value="1"/>
</dbReference>
<dbReference type="PANTHER" id="PTHR11776:SF7">
    <property type="entry name" value="PHOSPHORIBOSYLTRANSFERASE DOMAIN-CONTAINING PROTEIN"/>
    <property type="match status" value="1"/>
</dbReference>
<keyword evidence="10 12" id="KW-0808">Transferase</keyword>
<dbReference type="FunFam" id="3.40.50.2020:FF:000004">
    <property type="entry name" value="Adenine phosphoribosyltransferase"/>
    <property type="match status" value="1"/>
</dbReference>
<gene>
    <name evidence="12" type="primary">apt</name>
    <name evidence="14" type="ORF">CUC44_02065</name>
</gene>
<evidence type="ECO:0000256" key="1">
    <source>
        <dbReference type="ARBA" id="ARBA00000868"/>
    </source>
</evidence>
<evidence type="ECO:0000256" key="4">
    <source>
        <dbReference type="ARBA" id="ARBA00004659"/>
    </source>
</evidence>
<evidence type="ECO:0000313" key="15">
    <source>
        <dbReference type="Proteomes" id="UP000232060"/>
    </source>
</evidence>
<protein>
    <recommendedName>
        <fullName evidence="7 12">Adenine phosphoribosyltransferase</fullName>
        <shortName evidence="12">APRT</shortName>
        <ecNumber evidence="7 12">2.4.2.7</ecNumber>
    </recommendedName>
</protein>
<evidence type="ECO:0000256" key="7">
    <source>
        <dbReference type="ARBA" id="ARBA00011893"/>
    </source>
</evidence>
<keyword evidence="15" id="KW-1185">Reference proteome</keyword>
<keyword evidence="11 12" id="KW-0660">Purine salvage</keyword>
<comment type="subcellular location">
    <subcellularLocation>
        <location evidence="3 12">Cytoplasm</location>
    </subcellularLocation>
</comment>
<dbReference type="UniPathway" id="UPA00588">
    <property type="reaction ID" value="UER00646"/>
</dbReference>
<dbReference type="NCBIfam" id="NF002636">
    <property type="entry name" value="PRK02304.1-5"/>
    <property type="match status" value="1"/>
</dbReference>
<dbReference type="EMBL" id="PGCP01000003">
    <property type="protein sequence ID" value="PJC94752.1"/>
    <property type="molecule type" value="Genomic_DNA"/>
</dbReference>
<dbReference type="PANTHER" id="PTHR11776">
    <property type="entry name" value="ADENINE PHOSPHORIBOSYLTRANSFERASE"/>
    <property type="match status" value="1"/>
</dbReference>
<evidence type="ECO:0000256" key="11">
    <source>
        <dbReference type="ARBA" id="ARBA00022726"/>
    </source>
</evidence>
<dbReference type="HAMAP" id="MF_00004">
    <property type="entry name" value="Aden_phosphoribosyltr"/>
    <property type="match status" value="1"/>
</dbReference>
<keyword evidence="8 12" id="KW-0963">Cytoplasm</keyword>
<dbReference type="AlphaFoldDB" id="A0A2M8HDX1"/>
<evidence type="ECO:0000256" key="12">
    <source>
        <dbReference type="HAMAP-Rule" id="MF_00004"/>
    </source>
</evidence>
<comment type="catalytic activity">
    <reaction evidence="1 12">
        <text>AMP + diphosphate = 5-phospho-alpha-D-ribose 1-diphosphate + adenine</text>
        <dbReference type="Rhea" id="RHEA:16609"/>
        <dbReference type="ChEBI" id="CHEBI:16708"/>
        <dbReference type="ChEBI" id="CHEBI:33019"/>
        <dbReference type="ChEBI" id="CHEBI:58017"/>
        <dbReference type="ChEBI" id="CHEBI:456215"/>
        <dbReference type="EC" id="2.4.2.7"/>
    </reaction>
</comment>
<sequence length="215" mass="23283">MESARHFCVTGLFIAPWRHQMRRHNWAQKISDQIMNPDTLKFIEASIKTIPDYPKPGILFRDITSLIENAEAFKATIDLLAEHYRDQGITKIVGTEARGFIFGAPVAFAMGLGFVPVRKPGKLPRAVIEESYALEYGTDTLQLHTDAIVPGDKVLVVDDLLATGGTVDATVKLIRRAGGEVADAAFIISLPSLGGDARLTAAGVKVVSLVELAGE</sequence>